<dbReference type="Gramene" id="PHT78075">
    <property type="protein sequence ID" value="PHT78075"/>
    <property type="gene ID" value="T459_16127"/>
</dbReference>
<evidence type="ECO:0000256" key="1">
    <source>
        <dbReference type="SAM" id="MobiDB-lite"/>
    </source>
</evidence>
<dbReference type="EMBL" id="AYRZ02000006">
    <property type="protein sequence ID" value="PHT78075.1"/>
    <property type="molecule type" value="Genomic_DNA"/>
</dbReference>
<name>A0A2G2Z882_CAPAN</name>
<evidence type="ECO:0000256" key="2">
    <source>
        <dbReference type="SAM" id="SignalP"/>
    </source>
</evidence>
<feature type="compositionally biased region" description="Polar residues" evidence="1">
    <location>
        <begin position="164"/>
        <end position="173"/>
    </location>
</feature>
<dbReference type="PANTHER" id="PTHR33047">
    <property type="entry name" value="PROTEIN TAR1"/>
    <property type="match status" value="1"/>
</dbReference>
<accession>A0A2G2Z882</accession>
<keyword evidence="2" id="KW-0732">Signal</keyword>
<feature type="signal peptide" evidence="2">
    <location>
        <begin position="1"/>
        <end position="28"/>
    </location>
</feature>
<reference evidence="3 4" key="1">
    <citation type="journal article" date="2014" name="Nat. Genet.">
        <title>Genome sequence of the hot pepper provides insights into the evolution of pungency in Capsicum species.</title>
        <authorList>
            <person name="Kim S."/>
            <person name="Park M."/>
            <person name="Yeom S.I."/>
            <person name="Kim Y.M."/>
            <person name="Lee J.M."/>
            <person name="Lee H.A."/>
            <person name="Seo E."/>
            <person name="Choi J."/>
            <person name="Cheong K."/>
            <person name="Kim K.T."/>
            <person name="Jung K."/>
            <person name="Lee G.W."/>
            <person name="Oh S.K."/>
            <person name="Bae C."/>
            <person name="Kim S.B."/>
            <person name="Lee H.Y."/>
            <person name="Kim S.Y."/>
            <person name="Kim M.S."/>
            <person name="Kang B.C."/>
            <person name="Jo Y.D."/>
            <person name="Yang H.B."/>
            <person name="Jeong H.J."/>
            <person name="Kang W.H."/>
            <person name="Kwon J.K."/>
            <person name="Shin C."/>
            <person name="Lim J.Y."/>
            <person name="Park J.H."/>
            <person name="Huh J.H."/>
            <person name="Kim J.S."/>
            <person name="Kim B.D."/>
            <person name="Cohen O."/>
            <person name="Paran I."/>
            <person name="Suh M.C."/>
            <person name="Lee S.B."/>
            <person name="Kim Y.K."/>
            <person name="Shin Y."/>
            <person name="Noh S.J."/>
            <person name="Park J."/>
            <person name="Seo Y.S."/>
            <person name="Kwon S.Y."/>
            <person name="Kim H.A."/>
            <person name="Park J.M."/>
            <person name="Kim H.J."/>
            <person name="Choi S.B."/>
            <person name="Bosland P.W."/>
            <person name="Reeves G."/>
            <person name="Jo S.H."/>
            <person name="Lee B.W."/>
            <person name="Cho H.T."/>
            <person name="Choi H.S."/>
            <person name="Lee M.S."/>
            <person name="Yu Y."/>
            <person name="Do Choi Y."/>
            <person name="Park B.S."/>
            <person name="van Deynze A."/>
            <person name="Ashrafi H."/>
            <person name="Hill T."/>
            <person name="Kim W.T."/>
            <person name="Pai H.S."/>
            <person name="Ahn H.K."/>
            <person name="Yeam I."/>
            <person name="Giovannoni J.J."/>
            <person name="Rose J.K."/>
            <person name="Sorensen I."/>
            <person name="Lee S.J."/>
            <person name="Kim R.W."/>
            <person name="Choi I.Y."/>
            <person name="Choi B.S."/>
            <person name="Lim J.S."/>
            <person name="Lee Y.H."/>
            <person name="Choi D."/>
        </authorList>
    </citation>
    <scope>NUCLEOTIDE SEQUENCE [LARGE SCALE GENOMIC DNA]</scope>
    <source>
        <strain evidence="4">cv. CM334</strain>
    </source>
</reference>
<reference evidence="3 4" key="2">
    <citation type="journal article" date="2017" name="Genome Biol.">
        <title>New reference genome sequences of hot pepper reveal the massive evolution of plant disease-resistance genes by retroduplication.</title>
        <authorList>
            <person name="Kim S."/>
            <person name="Park J."/>
            <person name="Yeom S.I."/>
            <person name="Kim Y.M."/>
            <person name="Seo E."/>
            <person name="Kim K.T."/>
            <person name="Kim M.S."/>
            <person name="Lee J.M."/>
            <person name="Cheong K."/>
            <person name="Shin H.S."/>
            <person name="Kim S.B."/>
            <person name="Han K."/>
            <person name="Lee J."/>
            <person name="Park M."/>
            <person name="Lee H.A."/>
            <person name="Lee H.Y."/>
            <person name="Lee Y."/>
            <person name="Oh S."/>
            <person name="Lee J.H."/>
            <person name="Choi E."/>
            <person name="Choi E."/>
            <person name="Lee S.E."/>
            <person name="Jeon J."/>
            <person name="Kim H."/>
            <person name="Choi G."/>
            <person name="Song H."/>
            <person name="Lee J."/>
            <person name="Lee S.C."/>
            <person name="Kwon J.K."/>
            <person name="Lee H.Y."/>
            <person name="Koo N."/>
            <person name="Hong Y."/>
            <person name="Kim R.W."/>
            <person name="Kang W.H."/>
            <person name="Huh J.H."/>
            <person name="Kang B.C."/>
            <person name="Yang T.J."/>
            <person name="Lee Y.H."/>
            <person name="Bennetzen J.L."/>
            <person name="Choi D."/>
        </authorList>
    </citation>
    <scope>NUCLEOTIDE SEQUENCE [LARGE SCALE GENOMIC DNA]</scope>
    <source>
        <strain evidence="4">cv. CM334</strain>
    </source>
</reference>
<dbReference type="InterPro" id="IPR052997">
    <property type="entry name" value="RRT15-like"/>
</dbReference>
<sequence>MAPWYLGDMAPWCTVLWCLGSWVHGVCGVLVHGVMVPCCRCCPWWFEMLEHGALWVKVSVRGQPTQQRHHHGKQLYVLRYFTSAMALPMLALCAADFTGRWSPNMPPQPKSPPNNVFHPDQPTERALGPKRGVGARFRFTDQILLVRTYSELVVQRAGMASEGTVLSPSPNQHSVTHSHCGSNSSSPSTADEFGTGTLIPSPHSQSFSQSYEFILPTSLDYIVPSTKGCSPWRPDTVMKLARKLHLSRGKLQREPANRRLDWSFSPIPKSDERFARQYRYGPPPGFSLALSRSCIVYHLLDPDSVASYESLSKRKVGDLVDSSSFLRHPATNHATDYTIVYDIDYNYSIRVRRMNMKLITYISDLSSKDDYDINDMITRSSSNTIYGIDDIITCLNMDIKYDIAHDIDA</sequence>
<protein>
    <submittedName>
        <fullName evidence="3">Uncharacterized protein</fullName>
    </submittedName>
</protein>
<feature type="compositionally biased region" description="Low complexity" evidence="1">
    <location>
        <begin position="174"/>
        <end position="188"/>
    </location>
</feature>
<feature type="region of interest" description="Disordered" evidence="1">
    <location>
        <begin position="164"/>
        <end position="195"/>
    </location>
</feature>
<dbReference type="AlphaFoldDB" id="A0A2G2Z882"/>
<feature type="chain" id="PRO_5013821092" evidence="2">
    <location>
        <begin position="29"/>
        <end position="409"/>
    </location>
</feature>
<comment type="caution">
    <text evidence="3">The sequence shown here is derived from an EMBL/GenBank/DDBJ whole genome shotgun (WGS) entry which is preliminary data.</text>
</comment>
<proteinExistence type="predicted"/>
<dbReference type="PANTHER" id="PTHR33047:SF42">
    <property type="entry name" value="PROTEIN TAR1"/>
    <property type="match status" value="1"/>
</dbReference>
<evidence type="ECO:0000313" key="4">
    <source>
        <dbReference type="Proteomes" id="UP000222542"/>
    </source>
</evidence>
<keyword evidence="4" id="KW-1185">Reference proteome</keyword>
<gene>
    <name evidence="3" type="ORF">T459_16127</name>
</gene>
<organism evidence="3 4">
    <name type="scientific">Capsicum annuum</name>
    <name type="common">Capsicum pepper</name>
    <dbReference type="NCBI Taxonomy" id="4072"/>
    <lineage>
        <taxon>Eukaryota</taxon>
        <taxon>Viridiplantae</taxon>
        <taxon>Streptophyta</taxon>
        <taxon>Embryophyta</taxon>
        <taxon>Tracheophyta</taxon>
        <taxon>Spermatophyta</taxon>
        <taxon>Magnoliopsida</taxon>
        <taxon>eudicotyledons</taxon>
        <taxon>Gunneridae</taxon>
        <taxon>Pentapetalae</taxon>
        <taxon>asterids</taxon>
        <taxon>lamiids</taxon>
        <taxon>Solanales</taxon>
        <taxon>Solanaceae</taxon>
        <taxon>Solanoideae</taxon>
        <taxon>Capsiceae</taxon>
        <taxon>Capsicum</taxon>
    </lineage>
</organism>
<dbReference type="Proteomes" id="UP000222542">
    <property type="component" value="Unassembled WGS sequence"/>
</dbReference>
<evidence type="ECO:0000313" key="3">
    <source>
        <dbReference type="EMBL" id="PHT78075.1"/>
    </source>
</evidence>